<dbReference type="Pfam" id="PF00534">
    <property type="entry name" value="Glycos_transf_1"/>
    <property type="match status" value="1"/>
</dbReference>
<dbReference type="EMBL" id="CP098502">
    <property type="protein sequence ID" value="UTI67124.1"/>
    <property type="molecule type" value="Genomic_DNA"/>
</dbReference>
<evidence type="ECO:0000256" key="2">
    <source>
        <dbReference type="ARBA" id="ARBA00022679"/>
    </source>
</evidence>
<evidence type="ECO:0000313" key="5">
    <source>
        <dbReference type="EMBL" id="UTI67124.1"/>
    </source>
</evidence>
<feature type="domain" description="Glycosyltransferase subfamily 4-like N-terminal" evidence="4">
    <location>
        <begin position="6"/>
        <end position="146"/>
    </location>
</feature>
<dbReference type="PANTHER" id="PTHR46401">
    <property type="entry name" value="GLYCOSYLTRANSFERASE WBBK-RELATED"/>
    <property type="match status" value="1"/>
</dbReference>
<organism evidence="5 6">
    <name type="scientific">Paraconexibacter antarcticus</name>
    <dbReference type="NCBI Taxonomy" id="2949664"/>
    <lineage>
        <taxon>Bacteria</taxon>
        <taxon>Bacillati</taxon>
        <taxon>Actinomycetota</taxon>
        <taxon>Thermoleophilia</taxon>
        <taxon>Solirubrobacterales</taxon>
        <taxon>Paraconexibacteraceae</taxon>
        <taxon>Paraconexibacter</taxon>
    </lineage>
</organism>
<dbReference type="CDD" id="cd03809">
    <property type="entry name" value="GT4_MtfB-like"/>
    <property type="match status" value="1"/>
</dbReference>
<evidence type="ECO:0000259" key="4">
    <source>
        <dbReference type="Pfam" id="PF13439"/>
    </source>
</evidence>
<evidence type="ECO:0000259" key="3">
    <source>
        <dbReference type="Pfam" id="PF00534"/>
    </source>
</evidence>
<sequence length="350" mass="37434">MRAADPAGLRLTLFVNREAAASDGPWTEIPSVVVPVRATNRLEWVRGEQQLLPGLAARAGCDIVHSLASTAPLRGRFVRVTTIHDLNYAKVPDTHFGLRGLGMRALVPAAARRSHRVIVDAASTVEDLVTELGTPREKIDVIPLGVRPPNAGRAVTKAATLRAQLGLGDRRVLLSASAKRPHKNLLRLLDAHALLPPATRPVLILPGYPTPHEADLRARATALGTLADVRLVGWVGNAEMEGLYAVADAFVFPSLYEGFGLPVLEAMARGVPVACADRSSLPEVAGDAALLFDPENVSAMRDALVRLLGDTALCARLTAAGRTRAQEFSWARTADLTLGVYRRALAQRPA</sequence>
<dbReference type="InterPro" id="IPR028098">
    <property type="entry name" value="Glyco_trans_4-like_N"/>
</dbReference>
<keyword evidence="2" id="KW-0808">Transferase</keyword>
<accession>A0ABY5E1P1</accession>
<protein>
    <submittedName>
        <fullName evidence="5">Glycosyltransferase family 4 protein</fullName>
    </submittedName>
</protein>
<dbReference type="PANTHER" id="PTHR46401:SF2">
    <property type="entry name" value="GLYCOSYLTRANSFERASE WBBK-RELATED"/>
    <property type="match status" value="1"/>
</dbReference>
<dbReference type="InterPro" id="IPR001296">
    <property type="entry name" value="Glyco_trans_1"/>
</dbReference>
<evidence type="ECO:0000313" key="6">
    <source>
        <dbReference type="Proteomes" id="UP001056035"/>
    </source>
</evidence>
<dbReference type="Proteomes" id="UP001056035">
    <property type="component" value="Chromosome"/>
</dbReference>
<dbReference type="Gene3D" id="3.40.50.2000">
    <property type="entry name" value="Glycogen Phosphorylase B"/>
    <property type="match status" value="2"/>
</dbReference>
<feature type="domain" description="Glycosyl transferase family 1" evidence="3">
    <location>
        <begin position="161"/>
        <end position="323"/>
    </location>
</feature>
<evidence type="ECO:0000256" key="1">
    <source>
        <dbReference type="ARBA" id="ARBA00022676"/>
    </source>
</evidence>
<dbReference type="SUPFAM" id="SSF53756">
    <property type="entry name" value="UDP-Glycosyltransferase/glycogen phosphorylase"/>
    <property type="match status" value="1"/>
</dbReference>
<keyword evidence="1" id="KW-0328">Glycosyltransferase</keyword>
<reference evidence="5 6" key="1">
    <citation type="submission" date="2022-06" db="EMBL/GenBank/DDBJ databases">
        <title>Paraconexibacter antarcticus.</title>
        <authorList>
            <person name="Kim C.S."/>
        </authorList>
    </citation>
    <scope>NUCLEOTIDE SEQUENCE [LARGE SCALE GENOMIC DNA]</scope>
    <source>
        <strain evidence="5 6">02-257</strain>
    </source>
</reference>
<keyword evidence="6" id="KW-1185">Reference proteome</keyword>
<gene>
    <name evidence="5" type="ORF">NBH00_02290</name>
</gene>
<proteinExistence type="predicted"/>
<dbReference type="Pfam" id="PF13439">
    <property type="entry name" value="Glyco_transf_4"/>
    <property type="match status" value="1"/>
</dbReference>
<name>A0ABY5E1P1_9ACTN</name>